<reference evidence="2 3" key="1">
    <citation type="submission" date="2024-08" db="EMBL/GenBank/DDBJ databases">
        <authorList>
            <person name="Cucini C."/>
            <person name="Frati F."/>
        </authorList>
    </citation>
    <scope>NUCLEOTIDE SEQUENCE [LARGE SCALE GENOMIC DNA]</scope>
</reference>
<proteinExistence type="predicted"/>
<protein>
    <submittedName>
        <fullName evidence="2">Uncharacterized protein</fullName>
    </submittedName>
</protein>
<comment type="caution">
    <text evidence="2">The sequence shown here is derived from an EMBL/GenBank/DDBJ whole genome shotgun (WGS) entry which is preliminary data.</text>
</comment>
<sequence length="691" mass="79474">MRSWSRMLRHFFSKSCRGRLLRFTITVAVVTNIGASLWIMISERSLPEYFNLDAQTNAHLTSQRHCFIPTLNPLDPEIKMLISKPPPIDCAEAANPTIGKIAFEGKQRPHSNLLVQKLDVGAPCCYRPFYRVSDSEVWLQPTKNSTYVCHQITERETAIPPEYEFIEIICGFAGSKYKDAIAFASRKTSVEKRILKQMKKVSKKNQARFRSFKEKSRNEHKLSVIILGLESTSQMNFIRMMPKSHSYVVNTLSAVQLRGHNKVGENALPNVIPLLTGRHLSQMKSTCVDQNQAINSAIHLDDCPFIWKNFSAKGYRTSFVEDETSNGVFNSHWSNAFGSPPTDHYFRTFFLRTQQNHASYEGLCQGTRMTFETIMQYTRDIAETYQNDPLFLFTWSSKLSRDDFNRLAWGDSQLLSTLKFLNSNNHLNNTALILVGGHGSRNEEVRRTHQGQMEDRLPLAYIVLPEWFQSTYPRAWENLQENSEKLTTAFDIHETLKDLLDLSQLADPSIHYERQANKRFKSLYGSSLFMKIPDTRGCIAAGIPQQWCICYRKTPILTDTALVKSAARFAIQSFNKILKPYHRICEPLRLFQVTRALQWKPDDFENVNKKAGDEEYKMSTMIQLSFTALPGYATFEITLMNHPEQGFKLTDEIVRLNRYEEEGNCIHQDLKILCYCKKMSGNSSEKSNKGK</sequence>
<dbReference type="PANTHER" id="PTHR10974">
    <property type="entry name" value="FI08016P-RELATED"/>
    <property type="match status" value="1"/>
</dbReference>
<dbReference type="SUPFAM" id="SSF53649">
    <property type="entry name" value="Alkaline phosphatase-like"/>
    <property type="match status" value="1"/>
</dbReference>
<dbReference type="Gene3D" id="3.40.720.10">
    <property type="entry name" value="Alkaline Phosphatase, subunit A"/>
    <property type="match status" value="1"/>
</dbReference>
<accession>A0ABP1QW73</accession>
<evidence type="ECO:0000256" key="1">
    <source>
        <dbReference type="SAM" id="Phobius"/>
    </source>
</evidence>
<evidence type="ECO:0000313" key="2">
    <source>
        <dbReference type="EMBL" id="CAL8113259.1"/>
    </source>
</evidence>
<evidence type="ECO:0000313" key="3">
    <source>
        <dbReference type="Proteomes" id="UP001642540"/>
    </source>
</evidence>
<organism evidence="2 3">
    <name type="scientific">Orchesella dallaii</name>
    <dbReference type="NCBI Taxonomy" id="48710"/>
    <lineage>
        <taxon>Eukaryota</taxon>
        <taxon>Metazoa</taxon>
        <taxon>Ecdysozoa</taxon>
        <taxon>Arthropoda</taxon>
        <taxon>Hexapoda</taxon>
        <taxon>Collembola</taxon>
        <taxon>Entomobryomorpha</taxon>
        <taxon>Entomobryoidea</taxon>
        <taxon>Orchesellidae</taxon>
        <taxon>Orchesellinae</taxon>
        <taxon>Orchesella</taxon>
    </lineage>
</organism>
<dbReference type="Pfam" id="PF02995">
    <property type="entry name" value="DUF229"/>
    <property type="match status" value="1"/>
</dbReference>
<keyword evidence="3" id="KW-1185">Reference proteome</keyword>
<keyword evidence="1" id="KW-0472">Membrane</keyword>
<keyword evidence="1" id="KW-0812">Transmembrane</keyword>
<dbReference type="CDD" id="cd16021">
    <property type="entry name" value="ALP_like"/>
    <property type="match status" value="1"/>
</dbReference>
<dbReference type="Proteomes" id="UP001642540">
    <property type="component" value="Unassembled WGS sequence"/>
</dbReference>
<name>A0ABP1QW73_9HEXA</name>
<keyword evidence="1" id="KW-1133">Transmembrane helix</keyword>
<dbReference type="PANTHER" id="PTHR10974:SF1">
    <property type="entry name" value="FI08016P-RELATED"/>
    <property type="match status" value="1"/>
</dbReference>
<gene>
    <name evidence="2" type="ORF">ODALV1_LOCUS15963</name>
</gene>
<dbReference type="InterPro" id="IPR017850">
    <property type="entry name" value="Alkaline_phosphatase_core_sf"/>
</dbReference>
<feature type="transmembrane region" description="Helical" evidence="1">
    <location>
        <begin position="20"/>
        <end position="41"/>
    </location>
</feature>
<dbReference type="EMBL" id="CAXLJM020000049">
    <property type="protein sequence ID" value="CAL8113259.1"/>
    <property type="molecule type" value="Genomic_DNA"/>
</dbReference>
<dbReference type="InterPro" id="IPR004245">
    <property type="entry name" value="DUF229"/>
</dbReference>